<dbReference type="CDD" id="cd00229">
    <property type="entry name" value="SGNH_hydrolase"/>
    <property type="match status" value="1"/>
</dbReference>
<feature type="transmembrane region" description="Helical" evidence="1">
    <location>
        <begin position="7"/>
        <end position="28"/>
    </location>
</feature>
<sequence>MMSVRRTFFLACGWGLIFFGFILNPFVLEQCFSPDGSFHSHSLQLRIIAIEGLLIAGGIWLIRQRKLHQLKESDIWGMIGFLIILAGIGFYEWWGAKLLGIYNRAVFWGIWGVDLLIIFAGLWLIASRHRLSSSRIFQYYQWGVLTIFHASLLFIAMNGLCEAYLSVRAHFFPANPIRQKYTALDFQMLYPGMPERDIEQLLLETWTRPFQYEPFTQFKESPYRGQFVNVAPQGFRRQPHQGAWPPDSQALNIFLFGGSTTFGYGIADHQTLGVYLQEALQEEMPYPVRVYNFGRGYYYSTQERILFQQLIAAGHIPQIALFIDGLNDFFHVDNTPIYTKQLQSAIRPPSQAHPVRIVLGILPITRLLQTVKTPVASPPDSLSSLARYQDPAIFTNVIHTYFDNKRQIEAIAQAYNIHPFFIWQPIPTYEYSPEYYPFRQSLDTRHLSSQYGYPVMKKFLETHDEGNNFFWAADMQKNLHEVLYVDAVHYTAHMNQLLAKTIVDFLLLQDCKPESIGVNKQ</sequence>
<keyword evidence="3" id="KW-1185">Reference proteome</keyword>
<gene>
    <name evidence="2" type="ORF">U14_01812</name>
</gene>
<organism evidence="2">
    <name type="scientific">Candidatus Moduliflexus flocculans</name>
    <dbReference type="NCBI Taxonomy" id="1499966"/>
    <lineage>
        <taxon>Bacteria</taxon>
        <taxon>Candidatus Moduliflexota</taxon>
        <taxon>Candidatus Moduliflexia</taxon>
        <taxon>Candidatus Moduliflexales</taxon>
        <taxon>Candidatus Moduliflexaceae</taxon>
    </lineage>
</organism>
<dbReference type="HOGENOM" id="CLU_522411_0_0_0"/>
<keyword evidence="1" id="KW-0812">Transmembrane</keyword>
<feature type="transmembrane region" description="Helical" evidence="1">
    <location>
        <begin position="75"/>
        <end position="94"/>
    </location>
</feature>
<dbReference type="InterPro" id="IPR036514">
    <property type="entry name" value="SGNH_hydro_sf"/>
</dbReference>
<feature type="transmembrane region" description="Helical" evidence="1">
    <location>
        <begin position="43"/>
        <end position="63"/>
    </location>
</feature>
<keyword evidence="1" id="KW-1133">Transmembrane helix</keyword>
<protein>
    <recommendedName>
        <fullName evidence="4">SGNH hydrolase-type esterase domain-containing protein</fullName>
    </recommendedName>
</protein>
<evidence type="ECO:0000256" key="1">
    <source>
        <dbReference type="SAM" id="Phobius"/>
    </source>
</evidence>
<proteinExistence type="predicted"/>
<dbReference type="AlphaFoldDB" id="A0A0S6VYL6"/>
<evidence type="ECO:0000313" key="3">
    <source>
        <dbReference type="Proteomes" id="UP000030700"/>
    </source>
</evidence>
<dbReference type="SUPFAM" id="SSF52266">
    <property type="entry name" value="SGNH hydrolase"/>
    <property type="match status" value="1"/>
</dbReference>
<name>A0A0S6VYL6_9BACT</name>
<dbReference type="STRING" id="1499966.U14_01812"/>
<accession>A0A0S6VYL6</accession>
<dbReference type="EMBL" id="DF820456">
    <property type="protein sequence ID" value="GAK50579.1"/>
    <property type="molecule type" value="Genomic_DNA"/>
</dbReference>
<dbReference type="Proteomes" id="UP000030700">
    <property type="component" value="Unassembled WGS sequence"/>
</dbReference>
<reference evidence="2" key="1">
    <citation type="journal article" date="2015" name="PeerJ">
        <title>First genomic representation of candidate bacterial phylum KSB3 points to enhanced environmental sensing as a trigger of wastewater bulking.</title>
        <authorList>
            <person name="Sekiguchi Y."/>
            <person name="Ohashi A."/>
            <person name="Parks D.H."/>
            <person name="Yamauchi T."/>
            <person name="Tyson G.W."/>
            <person name="Hugenholtz P."/>
        </authorList>
    </citation>
    <scope>NUCLEOTIDE SEQUENCE [LARGE SCALE GENOMIC DNA]</scope>
</reference>
<feature type="transmembrane region" description="Helical" evidence="1">
    <location>
        <begin position="139"/>
        <end position="160"/>
    </location>
</feature>
<evidence type="ECO:0000313" key="2">
    <source>
        <dbReference type="EMBL" id="GAK50579.1"/>
    </source>
</evidence>
<feature type="transmembrane region" description="Helical" evidence="1">
    <location>
        <begin position="106"/>
        <end position="127"/>
    </location>
</feature>
<evidence type="ECO:0008006" key="4">
    <source>
        <dbReference type="Google" id="ProtNLM"/>
    </source>
</evidence>
<keyword evidence="1" id="KW-0472">Membrane</keyword>
<dbReference type="Gene3D" id="3.40.50.1110">
    <property type="entry name" value="SGNH hydrolase"/>
    <property type="match status" value="1"/>
</dbReference>